<evidence type="ECO:0000259" key="1">
    <source>
        <dbReference type="PROSITE" id="PS51166"/>
    </source>
</evidence>
<name>A0A2P2LE58_RHIMU</name>
<dbReference type="SUPFAM" id="SSF49452">
    <property type="entry name" value="Starch-binding domain-like"/>
    <property type="match status" value="1"/>
</dbReference>
<accession>A0A2P2LE58</accession>
<dbReference type="InterPro" id="IPR013783">
    <property type="entry name" value="Ig-like_fold"/>
</dbReference>
<dbReference type="AlphaFoldDB" id="A0A2P2LE58"/>
<dbReference type="InterPro" id="IPR013784">
    <property type="entry name" value="Carb-bd-like_fold"/>
</dbReference>
<proteinExistence type="predicted"/>
<sequence length="175" mass="19845">MLSLFHCPRAIELSPRKRVMGGLSRTRPPSHHHDCRGLRRRCLLTPPIPSSLLGRQRFLSPYIFHHTPLRNDFRFVLCRGSCSSLLSSVMSAKKGHSNTTISKASCEVVWTVEADLAPGQHLYLTGDPFVLGSWQPERAIQMSPSDHGNTWRADVEVIFASEKHEYYGYLEMTIL</sequence>
<dbReference type="Gene3D" id="2.60.40.10">
    <property type="entry name" value="Immunoglobulins"/>
    <property type="match status" value="1"/>
</dbReference>
<dbReference type="EMBL" id="GGEC01035763">
    <property type="protein sequence ID" value="MBX16247.1"/>
    <property type="molecule type" value="Transcribed_RNA"/>
</dbReference>
<dbReference type="GO" id="GO:2001070">
    <property type="term" value="F:starch binding"/>
    <property type="evidence" value="ECO:0007669"/>
    <property type="project" value="InterPro"/>
</dbReference>
<dbReference type="InterPro" id="IPR002044">
    <property type="entry name" value="CBM20"/>
</dbReference>
<evidence type="ECO:0000313" key="2">
    <source>
        <dbReference type="EMBL" id="MBX16247.1"/>
    </source>
</evidence>
<organism evidence="2">
    <name type="scientific">Rhizophora mucronata</name>
    <name type="common">Asiatic mangrove</name>
    <dbReference type="NCBI Taxonomy" id="61149"/>
    <lineage>
        <taxon>Eukaryota</taxon>
        <taxon>Viridiplantae</taxon>
        <taxon>Streptophyta</taxon>
        <taxon>Embryophyta</taxon>
        <taxon>Tracheophyta</taxon>
        <taxon>Spermatophyta</taxon>
        <taxon>Magnoliopsida</taxon>
        <taxon>eudicotyledons</taxon>
        <taxon>Gunneridae</taxon>
        <taxon>Pentapetalae</taxon>
        <taxon>rosids</taxon>
        <taxon>fabids</taxon>
        <taxon>Malpighiales</taxon>
        <taxon>Rhizophoraceae</taxon>
        <taxon>Rhizophora</taxon>
    </lineage>
</organism>
<reference evidence="2" key="1">
    <citation type="submission" date="2018-02" db="EMBL/GenBank/DDBJ databases">
        <title>Rhizophora mucronata_Transcriptome.</title>
        <authorList>
            <person name="Meera S.P."/>
            <person name="Sreeshan A."/>
            <person name="Augustine A."/>
        </authorList>
    </citation>
    <scope>NUCLEOTIDE SEQUENCE</scope>
    <source>
        <tissue evidence="2">Leaf</tissue>
    </source>
</reference>
<feature type="domain" description="CBM20" evidence="1">
    <location>
        <begin position="100"/>
        <end position="175"/>
    </location>
</feature>
<protein>
    <submittedName>
        <fullName evidence="2">Uncharacterized protein MANES_12G064500</fullName>
    </submittedName>
</protein>
<dbReference type="Pfam" id="PF00686">
    <property type="entry name" value="CBM_20"/>
    <property type="match status" value="1"/>
</dbReference>
<dbReference type="PROSITE" id="PS51166">
    <property type="entry name" value="CBM20"/>
    <property type="match status" value="1"/>
</dbReference>